<reference evidence="1 2" key="1">
    <citation type="submission" date="2024-04" db="EMBL/GenBank/DDBJ databases">
        <authorList>
            <person name="Rising A."/>
            <person name="Reimegard J."/>
            <person name="Sonavane S."/>
            <person name="Akerstrom W."/>
            <person name="Nylinder S."/>
            <person name="Hedman E."/>
            <person name="Kallberg Y."/>
        </authorList>
    </citation>
    <scope>NUCLEOTIDE SEQUENCE [LARGE SCALE GENOMIC DNA]</scope>
</reference>
<accession>A0AAV2BR92</accession>
<organism evidence="1 2">
    <name type="scientific">Larinioides sclopetarius</name>
    <dbReference type="NCBI Taxonomy" id="280406"/>
    <lineage>
        <taxon>Eukaryota</taxon>
        <taxon>Metazoa</taxon>
        <taxon>Ecdysozoa</taxon>
        <taxon>Arthropoda</taxon>
        <taxon>Chelicerata</taxon>
        <taxon>Arachnida</taxon>
        <taxon>Araneae</taxon>
        <taxon>Araneomorphae</taxon>
        <taxon>Entelegynae</taxon>
        <taxon>Araneoidea</taxon>
        <taxon>Araneidae</taxon>
        <taxon>Larinioides</taxon>
    </lineage>
</organism>
<evidence type="ECO:0000313" key="1">
    <source>
        <dbReference type="EMBL" id="CAL1298445.1"/>
    </source>
</evidence>
<dbReference type="Proteomes" id="UP001497382">
    <property type="component" value="Unassembled WGS sequence"/>
</dbReference>
<proteinExistence type="predicted"/>
<protein>
    <recommendedName>
        <fullName evidence="3">NADH dehydrogenase subunit 1</fullName>
    </recommendedName>
</protein>
<evidence type="ECO:0008006" key="3">
    <source>
        <dbReference type="Google" id="ProtNLM"/>
    </source>
</evidence>
<dbReference type="AlphaFoldDB" id="A0AAV2BR92"/>
<evidence type="ECO:0000313" key="2">
    <source>
        <dbReference type="Proteomes" id="UP001497382"/>
    </source>
</evidence>
<keyword evidence="2" id="KW-1185">Reference proteome</keyword>
<dbReference type="EMBL" id="CAXIEN010000461">
    <property type="protein sequence ID" value="CAL1298445.1"/>
    <property type="molecule type" value="Genomic_DNA"/>
</dbReference>
<comment type="caution">
    <text evidence="1">The sequence shown here is derived from an EMBL/GenBank/DDBJ whole genome shotgun (WGS) entry which is preliminary data.</text>
</comment>
<gene>
    <name evidence="1" type="ORF">LARSCL_LOCUS20837</name>
</gene>
<sequence length="27" mass="3143">MCIFEFIQMRSPILALCVIKLFLSKVV</sequence>
<name>A0AAV2BR92_9ARAC</name>